<comment type="caution">
    <text evidence="1">The sequence shown here is derived from an EMBL/GenBank/DDBJ whole genome shotgun (WGS) entry which is preliminary data.</text>
</comment>
<accession>A0ABW7YFZ0</accession>
<proteinExistence type="predicted"/>
<reference evidence="1 2" key="1">
    <citation type="submission" date="2024-10" db="EMBL/GenBank/DDBJ databases">
        <title>The Natural Products Discovery Center: Release of the First 8490 Sequenced Strains for Exploring Actinobacteria Biosynthetic Diversity.</title>
        <authorList>
            <person name="Kalkreuter E."/>
            <person name="Kautsar S.A."/>
            <person name="Yang D."/>
            <person name="Bader C.D."/>
            <person name="Teijaro C.N."/>
            <person name="Fluegel L."/>
            <person name="Davis C.M."/>
            <person name="Simpson J.R."/>
            <person name="Lauterbach L."/>
            <person name="Steele A.D."/>
            <person name="Gui C."/>
            <person name="Meng S."/>
            <person name="Li G."/>
            <person name="Viehrig K."/>
            <person name="Ye F."/>
            <person name="Su P."/>
            <person name="Kiefer A.F."/>
            <person name="Nichols A."/>
            <person name="Cepeda A.J."/>
            <person name="Yan W."/>
            <person name="Fan B."/>
            <person name="Jiang Y."/>
            <person name="Adhikari A."/>
            <person name="Zheng C.-J."/>
            <person name="Schuster L."/>
            <person name="Cowan T.M."/>
            <person name="Smanski M.J."/>
            <person name="Chevrette M.G."/>
            <person name="De Carvalho L.P.S."/>
            <person name="Shen B."/>
        </authorList>
    </citation>
    <scope>NUCLEOTIDE SEQUENCE [LARGE SCALE GENOMIC DNA]</scope>
    <source>
        <strain evidence="1 2">NPDC051599</strain>
    </source>
</reference>
<dbReference type="Proteomes" id="UP001612415">
    <property type="component" value="Unassembled WGS sequence"/>
</dbReference>
<gene>
    <name evidence="1" type="ORF">ACIA8P_43150</name>
</gene>
<keyword evidence="2" id="KW-1185">Reference proteome</keyword>
<name>A0ABW7YFZ0_STRCE</name>
<evidence type="ECO:0000313" key="2">
    <source>
        <dbReference type="Proteomes" id="UP001612415"/>
    </source>
</evidence>
<sequence length="73" mass="8044">MKPERFHLTLASAGHPVMQGWWGNEATPRRMISVWLGNWSALPGARVTLVDEETGETLTSWPDETQGSAILAP</sequence>
<evidence type="ECO:0000313" key="1">
    <source>
        <dbReference type="EMBL" id="MFI5681330.1"/>
    </source>
</evidence>
<dbReference type="EMBL" id="JBITDC010000027">
    <property type="protein sequence ID" value="MFI5681330.1"/>
    <property type="molecule type" value="Genomic_DNA"/>
</dbReference>
<organism evidence="1 2">
    <name type="scientific">Streptomyces cellulosae</name>
    <dbReference type="NCBI Taxonomy" id="1968"/>
    <lineage>
        <taxon>Bacteria</taxon>
        <taxon>Bacillati</taxon>
        <taxon>Actinomycetota</taxon>
        <taxon>Actinomycetes</taxon>
        <taxon>Kitasatosporales</taxon>
        <taxon>Streptomycetaceae</taxon>
        <taxon>Streptomyces</taxon>
    </lineage>
</organism>
<protein>
    <submittedName>
        <fullName evidence="1">Uncharacterized protein</fullName>
    </submittedName>
</protein>
<dbReference type="RefSeq" id="WP_030673723.1">
    <property type="nucleotide sequence ID" value="NZ_JBITDC010000027.1"/>
</dbReference>